<dbReference type="PROSITE" id="PS00463">
    <property type="entry name" value="ZN2_CY6_FUNGAL_1"/>
    <property type="match status" value="1"/>
</dbReference>
<feature type="domain" description="Zn(2)-C6 fungal-type" evidence="4">
    <location>
        <begin position="38"/>
        <end position="65"/>
    </location>
</feature>
<keyword evidence="1" id="KW-0479">Metal-binding</keyword>
<gene>
    <name evidence="5" type="ORF">LOCC1_G006365</name>
</gene>
<keyword evidence="6" id="KW-1185">Reference proteome</keyword>
<dbReference type="EMBL" id="QGMI01000835">
    <property type="protein sequence ID" value="TVY36409.1"/>
    <property type="molecule type" value="Genomic_DNA"/>
</dbReference>
<dbReference type="Proteomes" id="UP000443090">
    <property type="component" value="Unassembled WGS sequence"/>
</dbReference>
<evidence type="ECO:0000313" key="6">
    <source>
        <dbReference type="Proteomes" id="UP000443090"/>
    </source>
</evidence>
<dbReference type="CDD" id="cd00067">
    <property type="entry name" value="GAL4"/>
    <property type="match status" value="1"/>
</dbReference>
<dbReference type="GO" id="GO:0000981">
    <property type="term" value="F:DNA-binding transcription factor activity, RNA polymerase II-specific"/>
    <property type="evidence" value="ECO:0007669"/>
    <property type="project" value="InterPro"/>
</dbReference>
<comment type="caution">
    <text evidence="5">The sequence shown here is derived from an EMBL/GenBank/DDBJ whole genome shotgun (WGS) entry which is preliminary data.</text>
</comment>
<feature type="compositionally biased region" description="Polar residues" evidence="3">
    <location>
        <begin position="69"/>
        <end position="83"/>
    </location>
</feature>
<feature type="non-terminal residue" evidence="5">
    <location>
        <position position="1"/>
    </location>
</feature>
<dbReference type="Pfam" id="PF00172">
    <property type="entry name" value="Zn_clus"/>
    <property type="match status" value="1"/>
</dbReference>
<dbReference type="AlphaFoldDB" id="A0A8H8RLU2"/>
<dbReference type="CDD" id="cd12148">
    <property type="entry name" value="fungal_TF_MHR"/>
    <property type="match status" value="1"/>
</dbReference>
<feature type="compositionally biased region" description="Low complexity" evidence="3">
    <location>
        <begin position="148"/>
        <end position="161"/>
    </location>
</feature>
<dbReference type="PANTHER" id="PTHR46910">
    <property type="entry name" value="TRANSCRIPTION FACTOR PDR1"/>
    <property type="match status" value="1"/>
</dbReference>
<dbReference type="Pfam" id="PF04082">
    <property type="entry name" value="Fungal_trans"/>
    <property type="match status" value="1"/>
</dbReference>
<protein>
    <submittedName>
        <fullName evidence="5">Putative transcriptional regulatory protein</fullName>
    </submittedName>
</protein>
<dbReference type="InterPro" id="IPR050987">
    <property type="entry name" value="AtrR-like"/>
</dbReference>
<feature type="region of interest" description="Disordered" evidence="3">
    <location>
        <begin position="69"/>
        <end position="88"/>
    </location>
</feature>
<sequence length="481" mass="53600">QPINLKMSGKSPSTEKAKANANRLGKHGRSETSLLPKSCGNCRIRKIRCDKNSPCSSCRIAKIPCGTTTTVGRAESQSSSTPENPEKRDLSLIQESILEIKERLERLEQTQQAPKHSFDVCVVTAERNAASVLGTTFQNEPSFQQQSAQASLSAEISAEEATTGDSNQEIQYSLASLKSLLQGNYLPSSLNDLHFPCSTPRAPVENIDLPPMSLVVAALRKATVKLPPVILHNGFRDHMMLENLCKKVYFPARPSSKAEVTLMNGLLFYLLDAYSQEDQTDLSSSDCATYAKLCEKNFCDGIQDYDCLVTPTLENIQCLMMGAMKAQGDARPSLCWTLVSTGARLCQSLGYHRESEVARGPPELADAKRHVFWMLYMIDKVMSLNLGRASSFPDHDIDVEVFSPNPNPRFWAWDNVLMAFIELCKLQGQMYDELYSARARRQPPEMRSRLIQERSASLFAWHVSLKKVPDSIKIGTRKPNI</sequence>
<dbReference type="GO" id="GO:0006351">
    <property type="term" value="P:DNA-templated transcription"/>
    <property type="evidence" value="ECO:0007669"/>
    <property type="project" value="InterPro"/>
</dbReference>
<accession>A0A8H8RLU2</accession>
<dbReference type="Gene3D" id="4.10.240.10">
    <property type="entry name" value="Zn(2)-C6 fungal-type DNA-binding domain"/>
    <property type="match status" value="1"/>
</dbReference>
<dbReference type="SMART" id="SM00906">
    <property type="entry name" value="Fungal_trans"/>
    <property type="match status" value="1"/>
</dbReference>
<dbReference type="PANTHER" id="PTHR46910:SF5">
    <property type="entry name" value="ZN(II)2CYS6 TRANSCRIPTION FACTOR (EUROFUNG)"/>
    <property type="match status" value="1"/>
</dbReference>
<dbReference type="InterPro" id="IPR036864">
    <property type="entry name" value="Zn2-C6_fun-type_DNA-bd_sf"/>
</dbReference>
<dbReference type="InterPro" id="IPR001138">
    <property type="entry name" value="Zn2Cys6_DnaBD"/>
</dbReference>
<dbReference type="SUPFAM" id="SSF57701">
    <property type="entry name" value="Zn2/Cys6 DNA-binding domain"/>
    <property type="match status" value="1"/>
</dbReference>
<organism evidence="5 6">
    <name type="scientific">Lachnellula occidentalis</name>
    <dbReference type="NCBI Taxonomy" id="215460"/>
    <lineage>
        <taxon>Eukaryota</taxon>
        <taxon>Fungi</taxon>
        <taxon>Dikarya</taxon>
        <taxon>Ascomycota</taxon>
        <taxon>Pezizomycotina</taxon>
        <taxon>Leotiomycetes</taxon>
        <taxon>Helotiales</taxon>
        <taxon>Lachnaceae</taxon>
        <taxon>Lachnellula</taxon>
    </lineage>
</organism>
<evidence type="ECO:0000256" key="3">
    <source>
        <dbReference type="SAM" id="MobiDB-lite"/>
    </source>
</evidence>
<dbReference type="GO" id="GO:0008270">
    <property type="term" value="F:zinc ion binding"/>
    <property type="evidence" value="ECO:0007669"/>
    <property type="project" value="InterPro"/>
</dbReference>
<dbReference type="SMART" id="SM00066">
    <property type="entry name" value="GAL4"/>
    <property type="match status" value="1"/>
</dbReference>
<feature type="region of interest" description="Disordered" evidence="3">
    <location>
        <begin position="148"/>
        <end position="167"/>
    </location>
</feature>
<evidence type="ECO:0000259" key="4">
    <source>
        <dbReference type="PROSITE" id="PS50048"/>
    </source>
</evidence>
<dbReference type="OrthoDB" id="103819at2759"/>
<proteinExistence type="predicted"/>
<feature type="region of interest" description="Disordered" evidence="3">
    <location>
        <begin position="1"/>
        <end position="31"/>
    </location>
</feature>
<dbReference type="InterPro" id="IPR007219">
    <property type="entry name" value="XnlR_reg_dom"/>
</dbReference>
<reference evidence="5 6" key="1">
    <citation type="submission" date="2018-05" db="EMBL/GenBank/DDBJ databases">
        <title>Genome sequencing and assembly of the regulated plant pathogen Lachnellula willkommii and related sister species for the development of diagnostic species identification markers.</title>
        <authorList>
            <person name="Giroux E."/>
            <person name="Bilodeau G."/>
        </authorList>
    </citation>
    <scope>NUCLEOTIDE SEQUENCE [LARGE SCALE GENOMIC DNA]</scope>
    <source>
        <strain evidence="5 6">CBS 160.35</strain>
    </source>
</reference>
<evidence type="ECO:0000313" key="5">
    <source>
        <dbReference type="EMBL" id="TVY36409.1"/>
    </source>
</evidence>
<evidence type="ECO:0000256" key="1">
    <source>
        <dbReference type="ARBA" id="ARBA00022723"/>
    </source>
</evidence>
<keyword evidence="2" id="KW-0539">Nucleus</keyword>
<name>A0A8H8RLU2_9HELO</name>
<dbReference type="PROSITE" id="PS50048">
    <property type="entry name" value="ZN2_CY6_FUNGAL_2"/>
    <property type="match status" value="1"/>
</dbReference>
<evidence type="ECO:0000256" key="2">
    <source>
        <dbReference type="ARBA" id="ARBA00023242"/>
    </source>
</evidence>
<dbReference type="GO" id="GO:0003677">
    <property type="term" value="F:DNA binding"/>
    <property type="evidence" value="ECO:0007669"/>
    <property type="project" value="InterPro"/>
</dbReference>